<protein>
    <submittedName>
        <fullName evidence="1">Uncharacterized protein</fullName>
    </submittedName>
</protein>
<proteinExistence type="predicted"/>
<evidence type="ECO:0000313" key="2">
    <source>
        <dbReference type="Proteomes" id="UP000005867"/>
    </source>
</evidence>
<dbReference type="Proteomes" id="UP000005867">
    <property type="component" value="Chromosome"/>
</dbReference>
<organism evidence="1 2">
    <name type="scientific">Pyrobaculum ferrireducens</name>
    <dbReference type="NCBI Taxonomy" id="1104324"/>
    <lineage>
        <taxon>Archaea</taxon>
        <taxon>Thermoproteota</taxon>
        <taxon>Thermoprotei</taxon>
        <taxon>Thermoproteales</taxon>
        <taxon>Thermoproteaceae</taxon>
        <taxon>Pyrobaculum</taxon>
    </lineage>
</organism>
<name>G7VGQ0_9CREN</name>
<keyword evidence="2" id="KW-1185">Reference proteome</keyword>
<evidence type="ECO:0000313" key="1">
    <source>
        <dbReference type="EMBL" id="AET33150.1"/>
    </source>
</evidence>
<dbReference type="GeneID" id="11596237"/>
<gene>
    <name evidence="1" type="ORF">P186_1740</name>
</gene>
<dbReference type="eggNOG" id="arCOG00740">
    <property type="taxonomic scope" value="Archaea"/>
</dbReference>
<dbReference type="KEGG" id="pyr:P186_1740"/>
<dbReference type="EMBL" id="CP003098">
    <property type="protein sequence ID" value="AET33150.1"/>
    <property type="molecule type" value="Genomic_DNA"/>
</dbReference>
<dbReference type="HOGENOM" id="CLU_2476152_0_0_2"/>
<dbReference type="STRING" id="1104324.P186_1740"/>
<dbReference type="OrthoDB" id="26501at2157"/>
<dbReference type="AlphaFoldDB" id="G7VGQ0"/>
<dbReference type="RefSeq" id="WP_014288975.1">
    <property type="nucleotide sequence ID" value="NC_016645.1"/>
</dbReference>
<sequence length="87" mass="9873">MHIREALRLAREFGAFTAAQAAYVLGRPVAEVRERLERFVYNGLLKAVDVAGVRFYYRDPVEAAEVILSSVDIAALPREERRRLANL</sequence>
<dbReference type="BioCyc" id="PSP1104324:GJSN-1706-MONOMER"/>
<reference evidence="1 2" key="1">
    <citation type="journal article" date="2012" name="J. Bacteriol.">
        <title>Complete genome sequence of strain 1860, a crenarchaeon of the genus pyrobaculum able to grow with various electron acceptors.</title>
        <authorList>
            <person name="Mardanov A.V."/>
            <person name="Gumerov V.M."/>
            <person name="Slobodkina G.B."/>
            <person name="Beletsky A.V."/>
            <person name="Bonch-Osmolovskaya E.A."/>
            <person name="Ravin N.V."/>
            <person name="Skryabin K.G."/>
        </authorList>
    </citation>
    <scope>NUCLEOTIDE SEQUENCE [LARGE SCALE GENOMIC DNA]</scope>
    <source>
        <strain evidence="1 2">1860</strain>
    </source>
</reference>
<accession>G7VGQ0</accession>